<keyword evidence="1" id="KW-0175">Coiled coil</keyword>
<dbReference type="Proteomes" id="UP000719267">
    <property type="component" value="Unassembled WGS sequence"/>
</dbReference>
<sequence length="202" mass="23638">MAQDLREIFKEERKGVQQTKMLNGHEKRFEQLLSQHMPEEEKSVTTTQFYWMKIAAVFILAAGICSWFLFQNPNHQETDAVVEAHSKVQENQAEKELYLSDVSPEFKQIENYYLANINTELSQLTITPENKDLIDSFMVQLAQLDKEYQRLNSEIKETGIDEQTVSALINNLELRLDLLFKLKDKLKEIKKENLKNIQGEQI</sequence>
<accession>A0ABS6W504</accession>
<evidence type="ECO:0008006" key="5">
    <source>
        <dbReference type="Google" id="ProtNLM"/>
    </source>
</evidence>
<keyword evidence="2" id="KW-0472">Membrane</keyword>
<evidence type="ECO:0000256" key="2">
    <source>
        <dbReference type="SAM" id="Phobius"/>
    </source>
</evidence>
<proteinExistence type="predicted"/>
<evidence type="ECO:0000313" key="4">
    <source>
        <dbReference type="Proteomes" id="UP000719267"/>
    </source>
</evidence>
<name>A0ABS6W504_9FLAO</name>
<gene>
    <name evidence="3" type="ORF">KW502_12415</name>
</gene>
<organism evidence="3 4">
    <name type="scientific">Mesonia aestuariivivens</name>
    <dbReference type="NCBI Taxonomy" id="2796128"/>
    <lineage>
        <taxon>Bacteria</taxon>
        <taxon>Pseudomonadati</taxon>
        <taxon>Bacteroidota</taxon>
        <taxon>Flavobacteriia</taxon>
        <taxon>Flavobacteriales</taxon>
        <taxon>Flavobacteriaceae</taxon>
        <taxon>Mesonia</taxon>
    </lineage>
</organism>
<evidence type="ECO:0000256" key="1">
    <source>
        <dbReference type="SAM" id="Coils"/>
    </source>
</evidence>
<feature type="transmembrane region" description="Helical" evidence="2">
    <location>
        <begin position="50"/>
        <end position="70"/>
    </location>
</feature>
<reference evidence="3 4" key="1">
    <citation type="submission" date="2021-07" db="EMBL/GenBank/DDBJ databases">
        <title>Mesonia aestuariivivens sp. nov., isolated from a tidal flat.</title>
        <authorList>
            <person name="Kim Y.-O."/>
            <person name="Yoon J.-H."/>
        </authorList>
    </citation>
    <scope>NUCLEOTIDE SEQUENCE [LARGE SCALE GENOMIC DNA]</scope>
    <source>
        <strain evidence="3 4">JHPTF-M18</strain>
    </source>
</reference>
<dbReference type="EMBL" id="JAHWDF010000014">
    <property type="protein sequence ID" value="MBW2962597.1"/>
    <property type="molecule type" value="Genomic_DNA"/>
</dbReference>
<comment type="caution">
    <text evidence="3">The sequence shown here is derived from an EMBL/GenBank/DDBJ whole genome shotgun (WGS) entry which is preliminary data.</text>
</comment>
<evidence type="ECO:0000313" key="3">
    <source>
        <dbReference type="EMBL" id="MBW2962597.1"/>
    </source>
</evidence>
<dbReference type="RefSeq" id="WP_219040878.1">
    <property type="nucleotide sequence ID" value="NZ_JAHWDF010000014.1"/>
</dbReference>
<protein>
    <recommendedName>
        <fullName evidence="5">Anti-sigma factor</fullName>
    </recommendedName>
</protein>
<keyword evidence="4" id="KW-1185">Reference proteome</keyword>
<feature type="coiled-coil region" evidence="1">
    <location>
        <begin position="134"/>
        <end position="189"/>
    </location>
</feature>
<keyword evidence="2" id="KW-0812">Transmembrane</keyword>
<keyword evidence="2" id="KW-1133">Transmembrane helix</keyword>